<dbReference type="STRING" id="388950.GCA_001611675_00719"/>
<name>A0A1I7JX08_9BACT</name>
<accession>A0A1I7JX08</accession>
<dbReference type="Pfam" id="PF12697">
    <property type="entry name" value="Abhydrolase_6"/>
    <property type="match status" value="1"/>
</dbReference>
<evidence type="ECO:0000313" key="2">
    <source>
        <dbReference type="EMBL" id="SFU89743.1"/>
    </source>
</evidence>
<dbReference type="AlphaFoldDB" id="A0A1I7JX08"/>
<dbReference type="SUPFAM" id="SSF53474">
    <property type="entry name" value="alpha/beta-Hydrolases"/>
    <property type="match status" value="1"/>
</dbReference>
<sequence length="232" mass="26426">MSTIYFISGLGADRRMFQFLKLPRYMPQQHVEWIAPLHPEEPLQEYVLRLKKQITTPAPILIGLSFGGVVAIELAKVLQPRQVIVISSLATRHALPLYYRLMGKANMHQWVPFRLLQSIHPLAPFFFGARSKAERSVLKDAILDIDEKFLRWSLGQLLGWQQEEILPGLVQLHGTHDKVLPFRERPGIIKVQGGEHLMVMRQADQISAILAGILKDTWTKADTSLQPPMGNR</sequence>
<keyword evidence="3" id="KW-1185">Reference proteome</keyword>
<dbReference type="InterPro" id="IPR000073">
    <property type="entry name" value="AB_hydrolase_1"/>
</dbReference>
<dbReference type="OrthoDB" id="659408at2"/>
<protein>
    <recommendedName>
        <fullName evidence="1">AB hydrolase-1 domain-containing protein</fullName>
    </recommendedName>
</protein>
<dbReference type="InterPro" id="IPR029058">
    <property type="entry name" value="AB_hydrolase_fold"/>
</dbReference>
<proteinExistence type="predicted"/>
<evidence type="ECO:0000259" key="1">
    <source>
        <dbReference type="Pfam" id="PF12697"/>
    </source>
</evidence>
<dbReference type="EMBL" id="FPCA01000004">
    <property type="protein sequence ID" value="SFU89743.1"/>
    <property type="molecule type" value="Genomic_DNA"/>
</dbReference>
<gene>
    <name evidence="2" type="ORF">SAMN04487941_3138</name>
</gene>
<dbReference type="Gene3D" id="3.40.50.1820">
    <property type="entry name" value="alpha/beta hydrolase"/>
    <property type="match status" value="1"/>
</dbReference>
<evidence type="ECO:0000313" key="3">
    <source>
        <dbReference type="Proteomes" id="UP000182491"/>
    </source>
</evidence>
<dbReference type="RefSeq" id="WP_068836899.1">
    <property type="nucleotide sequence ID" value="NZ_BMXC01000004.1"/>
</dbReference>
<reference evidence="3" key="1">
    <citation type="submission" date="2016-10" db="EMBL/GenBank/DDBJ databases">
        <authorList>
            <person name="Varghese N."/>
        </authorList>
    </citation>
    <scope>NUCLEOTIDE SEQUENCE [LARGE SCALE GENOMIC DNA]</scope>
    <source>
        <strain evidence="3">DSM 18820</strain>
    </source>
</reference>
<organism evidence="2 3">
    <name type="scientific">Pontibacter akesuensis</name>
    <dbReference type="NCBI Taxonomy" id="388950"/>
    <lineage>
        <taxon>Bacteria</taxon>
        <taxon>Pseudomonadati</taxon>
        <taxon>Bacteroidota</taxon>
        <taxon>Cytophagia</taxon>
        <taxon>Cytophagales</taxon>
        <taxon>Hymenobacteraceae</taxon>
        <taxon>Pontibacter</taxon>
    </lineage>
</organism>
<feature type="domain" description="AB hydrolase-1" evidence="1">
    <location>
        <begin position="6"/>
        <end position="206"/>
    </location>
</feature>
<dbReference type="Proteomes" id="UP000182491">
    <property type="component" value="Unassembled WGS sequence"/>
</dbReference>